<dbReference type="AlphaFoldDB" id="A0A7C2P9N6"/>
<dbReference type="GO" id="GO:0006629">
    <property type="term" value="P:lipid metabolic process"/>
    <property type="evidence" value="ECO:0007669"/>
    <property type="project" value="InterPro"/>
</dbReference>
<dbReference type="InterPro" id="IPR017946">
    <property type="entry name" value="PLC-like_Pdiesterase_TIM-brl"/>
</dbReference>
<reference evidence="2" key="1">
    <citation type="journal article" date="2020" name="mSystems">
        <title>Genome- and Community-Level Interaction Insights into Carbon Utilization and Element Cycling Functions of Hydrothermarchaeota in Hydrothermal Sediment.</title>
        <authorList>
            <person name="Zhou Z."/>
            <person name="Liu Y."/>
            <person name="Xu W."/>
            <person name="Pan J."/>
            <person name="Luo Z.H."/>
            <person name="Li M."/>
        </authorList>
    </citation>
    <scope>NUCLEOTIDE SEQUENCE [LARGE SCALE GENOMIC DNA]</scope>
    <source>
        <strain evidence="2">SpSt-339</strain>
    </source>
</reference>
<evidence type="ECO:0000313" key="2">
    <source>
        <dbReference type="EMBL" id="HEN14896.1"/>
    </source>
</evidence>
<accession>A0A7C2P9N6</accession>
<dbReference type="Pfam" id="PF03009">
    <property type="entry name" value="GDPD"/>
    <property type="match status" value="1"/>
</dbReference>
<dbReference type="SUPFAM" id="SSF51695">
    <property type="entry name" value="PLC-like phosphodiesterases"/>
    <property type="match status" value="1"/>
</dbReference>
<dbReference type="EMBL" id="DSOK01000159">
    <property type="protein sequence ID" value="HEN14896.1"/>
    <property type="molecule type" value="Genomic_DNA"/>
</dbReference>
<dbReference type="GO" id="GO:0008081">
    <property type="term" value="F:phosphoric diester hydrolase activity"/>
    <property type="evidence" value="ECO:0007669"/>
    <property type="project" value="InterPro"/>
</dbReference>
<organism evidence="2">
    <name type="scientific">Schlesneria paludicola</name>
    <dbReference type="NCBI Taxonomy" id="360056"/>
    <lineage>
        <taxon>Bacteria</taxon>
        <taxon>Pseudomonadati</taxon>
        <taxon>Planctomycetota</taxon>
        <taxon>Planctomycetia</taxon>
        <taxon>Planctomycetales</taxon>
        <taxon>Planctomycetaceae</taxon>
        <taxon>Schlesneria</taxon>
    </lineage>
</organism>
<dbReference type="PROSITE" id="PS51704">
    <property type="entry name" value="GP_PDE"/>
    <property type="match status" value="1"/>
</dbReference>
<dbReference type="CDD" id="cd08582">
    <property type="entry name" value="GDPD_like_2"/>
    <property type="match status" value="1"/>
</dbReference>
<protein>
    <submittedName>
        <fullName evidence="2">Glycerophosphodiester phosphodiesterase</fullName>
    </submittedName>
</protein>
<comment type="caution">
    <text evidence="2">The sequence shown here is derived from an EMBL/GenBank/DDBJ whole genome shotgun (WGS) entry which is preliminary data.</text>
</comment>
<dbReference type="Gene3D" id="3.20.20.190">
    <property type="entry name" value="Phosphatidylinositol (PI) phosphodiesterase"/>
    <property type="match status" value="1"/>
</dbReference>
<feature type="domain" description="GP-PDE" evidence="1">
    <location>
        <begin position="22"/>
        <end position="266"/>
    </location>
</feature>
<dbReference type="PANTHER" id="PTHR46211:SF1">
    <property type="entry name" value="GLYCEROPHOSPHODIESTER PHOSPHODIESTERASE, CYTOPLASMIC"/>
    <property type="match status" value="1"/>
</dbReference>
<dbReference type="InterPro" id="IPR030395">
    <property type="entry name" value="GP_PDE_dom"/>
</dbReference>
<dbReference type="PANTHER" id="PTHR46211">
    <property type="entry name" value="GLYCEROPHOSPHORYL DIESTER PHOSPHODIESTERASE"/>
    <property type="match status" value="1"/>
</dbReference>
<proteinExistence type="predicted"/>
<sequence>MVAFGLIMLGVCAGVSAKEPGVEIVGHRGASYDAPENTLAAINLGWQQNADAVEFDIWLSKDGEIVLFHDKDTKRIGGVDKLVKDQTWAELQQLDVGAWKDAKFAGERMPRLKDALDTIPKGKRVFIEVKCGPEIVPKLVETMRATGRPSAELAVISFQDDVIAATKRAAPEYKAYWLASLKQDKQTRAWNHSAESLIARAKALHADGLDLSAVDLIDPAFGRKIRQAGLEFYVWTVNDPDVARRMIAAGVQGITTDRPAWLREQLQTE</sequence>
<gene>
    <name evidence="2" type="ORF">ENQ76_05425</name>
</gene>
<evidence type="ECO:0000259" key="1">
    <source>
        <dbReference type="PROSITE" id="PS51704"/>
    </source>
</evidence>
<name>A0A7C2P9N6_9PLAN</name>